<dbReference type="Pfam" id="PF10211">
    <property type="entry name" value="Ax_dynein_light"/>
    <property type="match status" value="1"/>
</dbReference>
<evidence type="ECO:0000256" key="1">
    <source>
        <dbReference type="ARBA" id="ARBA00023017"/>
    </source>
</evidence>
<dbReference type="KEGG" id="api:100162469"/>
<proteinExistence type="inferred from homology"/>
<dbReference type="GO" id="GO:0097546">
    <property type="term" value="C:ciliary base"/>
    <property type="evidence" value="ECO:0007669"/>
    <property type="project" value="TreeGrafter"/>
</dbReference>
<reference evidence="6" key="1">
    <citation type="submission" date="2010-06" db="EMBL/GenBank/DDBJ databases">
        <authorList>
            <person name="Jiang H."/>
            <person name="Abraham K."/>
            <person name="Ali S."/>
            <person name="Alsbrooks S.L."/>
            <person name="Anim B.N."/>
            <person name="Anosike U.S."/>
            <person name="Attaway T."/>
            <person name="Bandaranaike D.P."/>
            <person name="Battles P.K."/>
            <person name="Bell S.N."/>
            <person name="Bell A.V."/>
            <person name="Beltran B."/>
            <person name="Bickham C."/>
            <person name="Bustamante Y."/>
            <person name="Caleb T."/>
            <person name="Canada A."/>
            <person name="Cardenas V."/>
            <person name="Carter K."/>
            <person name="Chacko J."/>
            <person name="Chandrabose M.N."/>
            <person name="Chavez D."/>
            <person name="Chavez A."/>
            <person name="Chen L."/>
            <person name="Chu H.-S."/>
            <person name="Claassen K.J."/>
            <person name="Cockrell R."/>
            <person name="Collins M."/>
            <person name="Cooper J.A."/>
            <person name="Cree A."/>
            <person name="Curry S.M."/>
            <person name="Da Y."/>
            <person name="Dao M.D."/>
            <person name="Das B."/>
            <person name="Davila M.-L."/>
            <person name="Davy-Carroll L."/>
            <person name="Denson S."/>
            <person name="Dinh H."/>
            <person name="Ebong V.E."/>
            <person name="Edwards J.R."/>
            <person name="Egan A."/>
            <person name="El-Daye J."/>
            <person name="Escobedo L."/>
            <person name="Fernandez S."/>
            <person name="Fernando P.R."/>
            <person name="Flagg N."/>
            <person name="Forbes L.D."/>
            <person name="Fowler R.G."/>
            <person name="Fu Q."/>
            <person name="Gabisi R.A."/>
            <person name="Ganer J."/>
            <person name="Garbino Pronczuk A."/>
            <person name="Garcia R.M."/>
            <person name="Garner T."/>
            <person name="Garrett T.E."/>
            <person name="Gonzalez D.A."/>
            <person name="Hamid H."/>
            <person name="Hawkins E.S."/>
            <person name="Hirani K."/>
            <person name="Hogues M.E."/>
            <person name="Hollins B."/>
            <person name="Hsiao C.-H."/>
            <person name="Jabil R."/>
            <person name="James M.L."/>
            <person name="Jhangiani S.N."/>
            <person name="Johnson B."/>
            <person name="Johnson Q."/>
            <person name="Joshi V."/>
            <person name="Kalu J.B."/>
            <person name="Kam C."/>
            <person name="Kashfia A."/>
            <person name="Keebler J."/>
            <person name="Kisamo H."/>
            <person name="Kovar C.L."/>
            <person name="Lago L.A."/>
            <person name="Lai C.-Y."/>
            <person name="Laidlaw J."/>
            <person name="Lara F."/>
            <person name="Le T.-K."/>
            <person name="Lee S.L."/>
            <person name="Legall F.H."/>
            <person name="Lemon S.J."/>
            <person name="Lewis L.R."/>
            <person name="Li B."/>
            <person name="Liu Y."/>
            <person name="Liu Y.-S."/>
            <person name="Lopez J."/>
            <person name="Lozado R.J."/>
            <person name="Lu J."/>
            <person name="Madu R.C."/>
            <person name="Maheshwari M."/>
            <person name="Maheshwari R."/>
            <person name="Malloy K."/>
            <person name="Martinez E."/>
            <person name="Mathew T."/>
            <person name="Mercado I.C."/>
            <person name="Mercado C."/>
            <person name="Meyer B."/>
            <person name="Montgomery K."/>
            <person name="Morgan M.B."/>
            <person name="Munidasa M."/>
            <person name="Nazareth L.V."/>
            <person name="Nelson J."/>
            <person name="Ng B.M."/>
            <person name="Nguyen N.B."/>
            <person name="Nguyen P.Q."/>
            <person name="Nguyen T."/>
            <person name="Obregon M."/>
            <person name="Okwuonu G.O."/>
            <person name="Onwere C.G."/>
            <person name="Orozco G."/>
            <person name="Parra A."/>
            <person name="Patel S."/>
            <person name="Patil S."/>
            <person name="Perez A."/>
            <person name="Perez Y."/>
            <person name="Pham C."/>
            <person name="Primus E.L."/>
            <person name="Pu L.-L."/>
            <person name="Puazo M."/>
            <person name="Qin X."/>
            <person name="Quiroz J.B."/>
            <person name="Reese J."/>
            <person name="Richards S."/>
            <person name="Rives C.M."/>
            <person name="Robberts R."/>
            <person name="Ruiz S.J."/>
            <person name="Ruiz M.J."/>
            <person name="Santibanez J."/>
            <person name="Schneider B.W."/>
            <person name="Sisson I."/>
            <person name="Smith M."/>
            <person name="Sodergren E."/>
            <person name="Song X.-Z."/>
            <person name="Song B.B."/>
            <person name="Summersgill H."/>
            <person name="Thelus R."/>
            <person name="Thornton R.D."/>
            <person name="Trejos Z.Y."/>
            <person name="Usmani K."/>
            <person name="Vattathil S."/>
            <person name="Villasana D."/>
            <person name="Walker D.L."/>
            <person name="Wang S."/>
            <person name="Wang K."/>
            <person name="White C.S."/>
            <person name="Williams A.C."/>
            <person name="Williamson J."/>
            <person name="Wilson K."/>
            <person name="Woghiren I.O."/>
            <person name="Woodworth J.R."/>
            <person name="Worley K.C."/>
            <person name="Wright R.A."/>
            <person name="Wu W."/>
            <person name="Young L."/>
            <person name="Zhang L."/>
            <person name="Zhang J."/>
            <person name="Zhu Y."/>
            <person name="Muzny D.M."/>
            <person name="Weinstock G."/>
            <person name="Gibbs R.A."/>
        </authorList>
    </citation>
    <scope>NUCLEOTIDE SEQUENCE [LARGE SCALE GENOMIC DNA]</scope>
    <source>
        <strain evidence="6">LSR1</strain>
    </source>
</reference>
<organism evidence="5 6">
    <name type="scientific">Acyrthosiphon pisum</name>
    <name type="common">Pea aphid</name>
    <dbReference type="NCBI Taxonomy" id="7029"/>
    <lineage>
        <taxon>Eukaryota</taxon>
        <taxon>Metazoa</taxon>
        <taxon>Ecdysozoa</taxon>
        <taxon>Arthropoda</taxon>
        <taxon>Hexapoda</taxon>
        <taxon>Insecta</taxon>
        <taxon>Pterygota</taxon>
        <taxon>Neoptera</taxon>
        <taxon>Paraneoptera</taxon>
        <taxon>Hemiptera</taxon>
        <taxon>Sternorrhyncha</taxon>
        <taxon>Aphidomorpha</taxon>
        <taxon>Aphidoidea</taxon>
        <taxon>Aphididae</taxon>
        <taxon>Macrosiphini</taxon>
        <taxon>Acyrthosiphon</taxon>
    </lineage>
</organism>
<keyword evidence="2" id="KW-0175">Coiled coil</keyword>
<reference evidence="5" key="2">
    <citation type="submission" date="2022-06" db="UniProtKB">
        <authorList>
            <consortium name="EnsemblMetazoa"/>
        </authorList>
    </citation>
    <scope>IDENTIFICATION</scope>
</reference>
<dbReference type="GeneID" id="100162469"/>
<keyword evidence="1" id="KW-0243">Dynein</keyword>
<evidence type="ECO:0000256" key="4">
    <source>
        <dbReference type="ARBA" id="ARBA00038114"/>
    </source>
</evidence>
<dbReference type="InterPro" id="IPR019347">
    <property type="entry name" value="Axonemal_dynein_light_chain"/>
</dbReference>
<keyword evidence="3" id="KW-0505">Motor protein</keyword>
<keyword evidence="6" id="KW-1185">Reference proteome</keyword>
<dbReference type="EnsemblMetazoa" id="XM_029485550.1">
    <property type="protein sequence ID" value="XP_029341410.1"/>
    <property type="gene ID" value="LOC100162469"/>
</dbReference>
<evidence type="ECO:0000313" key="5">
    <source>
        <dbReference type="EnsemblMetazoa" id="XP_029341409.1"/>
    </source>
</evidence>
<name>A0A8R2JLG4_ACYPI</name>
<dbReference type="OrthoDB" id="1927454at2759"/>
<dbReference type="RefSeq" id="XP_029341409.1">
    <property type="nucleotide sequence ID" value="XM_029485549.1"/>
</dbReference>
<evidence type="ECO:0000313" key="6">
    <source>
        <dbReference type="Proteomes" id="UP000007819"/>
    </source>
</evidence>
<dbReference type="PANTHER" id="PTHR13183:SF0">
    <property type="entry name" value="AXONEMAL DYNEIN LIGHT INTERMEDIATE POLYPEPTIDE 1"/>
    <property type="match status" value="1"/>
</dbReference>
<accession>A0A8R2JLG4</accession>
<dbReference type="EnsemblMetazoa" id="XM_029485549.1">
    <property type="protein sequence ID" value="XP_029341409.1"/>
    <property type="gene ID" value="LOC100162469"/>
</dbReference>
<comment type="similarity">
    <text evidence="4">Belongs to the inner dynein arm light chain family.</text>
</comment>
<dbReference type="PANTHER" id="PTHR13183">
    <property type="entry name" value="AXONEMAL INNER ARM DYNEIN LIGHT CHAIN 28"/>
    <property type="match status" value="1"/>
</dbReference>
<protein>
    <submittedName>
        <fullName evidence="5">Uncharacterized protein</fullName>
    </submittedName>
</protein>
<dbReference type="GO" id="GO:0005930">
    <property type="term" value="C:axoneme"/>
    <property type="evidence" value="ECO:0007669"/>
    <property type="project" value="TreeGrafter"/>
</dbReference>
<dbReference type="AlphaFoldDB" id="A0A8R2JLG4"/>
<dbReference type="GO" id="GO:0030286">
    <property type="term" value="C:dynein complex"/>
    <property type="evidence" value="ECO:0007669"/>
    <property type="project" value="UniProtKB-KW"/>
</dbReference>
<evidence type="ECO:0000256" key="2">
    <source>
        <dbReference type="ARBA" id="ARBA00023054"/>
    </source>
</evidence>
<evidence type="ECO:0000256" key="3">
    <source>
        <dbReference type="ARBA" id="ARBA00023175"/>
    </source>
</evidence>
<dbReference type="RefSeq" id="XP_029341410.1">
    <property type="nucleotide sequence ID" value="XM_029485550.1"/>
</dbReference>
<dbReference type="Proteomes" id="UP000007819">
    <property type="component" value="Chromosome X"/>
</dbReference>
<sequence>MSTVEKVLSSELNLVQFDNPKMIATKSMPTLSTQTKQEKYCMESNVSAMESGDYVDEAKQHNCTYVLNSILPRKEWEMDGKIFSQQISIQPATKRDVKNLVEKFDTYLKEYNTKVVGICPIKQEIYSQCFNEVIRQVTLNCTERGYMLIRIRDELQMTIDGYKEVYESALAHGIRKSLQASIISPQLKQILYQVD</sequence>
<dbReference type="GO" id="GO:0045504">
    <property type="term" value="F:dynein heavy chain binding"/>
    <property type="evidence" value="ECO:0007669"/>
    <property type="project" value="TreeGrafter"/>
</dbReference>